<reference evidence="2 3" key="1">
    <citation type="journal article" date="2018" name="Nat. Biotechnol.">
        <title>A standardized bacterial taxonomy based on genome phylogeny substantially revises the tree of life.</title>
        <authorList>
            <person name="Parks D.H."/>
            <person name="Chuvochina M."/>
            <person name="Waite D.W."/>
            <person name="Rinke C."/>
            <person name="Skarshewski A."/>
            <person name="Chaumeil P.A."/>
            <person name="Hugenholtz P."/>
        </authorList>
    </citation>
    <scope>NUCLEOTIDE SEQUENCE [LARGE SCALE GENOMIC DNA]</scope>
    <source>
        <strain evidence="2">UBA9375</strain>
    </source>
</reference>
<dbReference type="InterPro" id="IPR011446">
    <property type="entry name" value="BBP7"/>
</dbReference>
<organism evidence="2 3">
    <name type="scientific">Gimesia maris</name>
    <dbReference type="NCBI Taxonomy" id="122"/>
    <lineage>
        <taxon>Bacteria</taxon>
        <taxon>Pseudomonadati</taxon>
        <taxon>Planctomycetota</taxon>
        <taxon>Planctomycetia</taxon>
        <taxon>Planctomycetales</taxon>
        <taxon>Planctomycetaceae</taxon>
        <taxon>Gimesia</taxon>
    </lineage>
</organism>
<evidence type="ECO:0000256" key="1">
    <source>
        <dbReference type="SAM" id="SignalP"/>
    </source>
</evidence>
<feature type="signal peptide" evidence="1">
    <location>
        <begin position="1"/>
        <end position="26"/>
    </location>
</feature>
<dbReference type="EMBL" id="DQAY01000201">
    <property type="protein sequence ID" value="HCO27557.1"/>
    <property type="molecule type" value="Genomic_DNA"/>
</dbReference>
<gene>
    <name evidence="2" type="ORF">DIT97_32850</name>
</gene>
<comment type="caution">
    <text evidence="2">The sequence shown here is derived from an EMBL/GenBank/DDBJ whole genome shotgun (WGS) entry which is preliminary data.</text>
</comment>
<dbReference type="Pfam" id="PF07585">
    <property type="entry name" value="BBP7"/>
    <property type="match status" value="1"/>
</dbReference>
<name>A0A3D3RHN9_9PLAN</name>
<dbReference type="AlphaFoldDB" id="A0A3D3RHN9"/>
<evidence type="ECO:0008006" key="4">
    <source>
        <dbReference type="Google" id="ProtNLM"/>
    </source>
</evidence>
<evidence type="ECO:0000313" key="2">
    <source>
        <dbReference type="EMBL" id="HCO27557.1"/>
    </source>
</evidence>
<sequence length="465" mass="51464">MVNPAYRLLLGMIVLLSVVQSLSAQAPNASVAGQAGNNYSPASYHPGAPHKMQYAPVQQYYEPGPEYYGNVDQYQSEYSGDSGMITRVLPVDRGWAYDHPWDGLFKNLANNSWMRVEYLLWKAPPGNQLVGADLPSGNDPRLPYAIEDPDGTFNLEAKEADLSSIGRVGSNGIRGTFGIDFERGSIEAIFFGMQTDESSVSYGKPDLARTNFTADDLINTNYDLSNSIAIQTLLDGQVSTAGRRFNQKFSINYQTQAWGAESNYVINTERLFFRTYYGAGGLQIRPLVGFRYLKIGEEMLIKGSFEDQAETATTPVALFESTIDTSTDNKLYVPQAGIRMEFIHPWFTISAEPKVGFGVNNYSGSVLTNQFLSAADPTHITSFSRTRFTPTFEFGVNARIHLNQNFTFNVGYNFLWANQVARAGDIIYYNTSSANPTTGVSLQAQDSLDSYKLHGLVIGGEFSWP</sequence>
<accession>A0A3D3RHN9</accession>
<evidence type="ECO:0000313" key="3">
    <source>
        <dbReference type="Proteomes" id="UP000263642"/>
    </source>
</evidence>
<protein>
    <recommendedName>
        <fullName evidence="4">BBP7 family outer membrane beta-barrel protein</fullName>
    </recommendedName>
</protein>
<dbReference type="Proteomes" id="UP000263642">
    <property type="component" value="Unassembled WGS sequence"/>
</dbReference>
<proteinExistence type="predicted"/>
<feature type="chain" id="PRO_5017675260" description="BBP7 family outer membrane beta-barrel protein" evidence="1">
    <location>
        <begin position="27"/>
        <end position="465"/>
    </location>
</feature>
<keyword evidence="1" id="KW-0732">Signal</keyword>